<keyword evidence="3 8" id="KW-0349">Heme</keyword>
<proteinExistence type="predicted"/>
<feature type="binding site" description="covalent" evidence="8">
    <location>
        <position position="38"/>
    </location>
    <ligand>
        <name>heme c</name>
        <dbReference type="ChEBI" id="CHEBI:61717"/>
        <label>1</label>
    </ligand>
</feature>
<feature type="binding site" description="axial binding residue" evidence="9">
    <location>
        <position position="133"/>
    </location>
    <ligand>
        <name>heme c</name>
        <dbReference type="ChEBI" id="CHEBI:61717"/>
        <label>2</label>
    </ligand>
    <ligandPart>
        <name>Fe</name>
        <dbReference type="ChEBI" id="CHEBI:18248"/>
    </ligandPart>
</feature>
<feature type="binding site" description="covalent" evidence="8">
    <location>
        <position position="35"/>
    </location>
    <ligand>
        <name>heme c</name>
        <dbReference type="ChEBI" id="CHEBI:61717"/>
        <label>1</label>
    </ligand>
</feature>
<evidence type="ECO:0000259" key="11">
    <source>
        <dbReference type="PROSITE" id="PS51007"/>
    </source>
</evidence>
<evidence type="ECO:0000256" key="9">
    <source>
        <dbReference type="PIRSR" id="PIRSR000005-2"/>
    </source>
</evidence>
<name>A0A1Y6CZ21_9GAMM</name>
<keyword evidence="5" id="KW-0574">Periplasm</keyword>
<dbReference type="InterPro" id="IPR036909">
    <property type="entry name" value="Cyt_c-like_dom_sf"/>
</dbReference>
<dbReference type="Proteomes" id="UP000192923">
    <property type="component" value="Unassembled WGS sequence"/>
</dbReference>
<feature type="signal peptide" evidence="10">
    <location>
        <begin position="1"/>
        <end position="21"/>
    </location>
</feature>
<feature type="binding site" description="axial binding residue" evidence="9">
    <location>
        <position position="176"/>
    </location>
    <ligand>
        <name>heme c</name>
        <dbReference type="ChEBI" id="CHEBI:61717"/>
        <label>2</label>
    </ligand>
    <ligandPart>
        <name>Fe</name>
        <dbReference type="ChEBI" id="CHEBI:18248"/>
    </ligandPart>
</feature>
<evidence type="ECO:0000256" key="8">
    <source>
        <dbReference type="PIRSR" id="PIRSR000005-1"/>
    </source>
</evidence>
<organism evidence="12 13">
    <name type="scientific">Methylomagnum ishizawai</name>
    <dbReference type="NCBI Taxonomy" id="1760988"/>
    <lineage>
        <taxon>Bacteria</taxon>
        <taxon>Pseudomonadati</taxon>
        <taxon>Pseudomonadota</taxon>
        <taxon>Gammaproteobacteria</taxon>
        <taxon>Methylococcales</taxon>
        <taxon>Methylococcaceae</taxon>
        <taxon>Methylomagnum</taxon>
    </lineage>
</organism>
<evidence type="ECO:0000256" key="1">
    <source>
        <dbReference type="ARBA" id="ARBA00004418"/>
    </source>
</evidence>
<evidence type="ECO:0000313" key="12">
    <source>
        <dbReference type="EMBL" id="SMF93813.1"/>
    </source>
</evidence>
<comment type="PTM">
    <text evidence="8">Binds 2 heme c groups covalently per subunit.</text>
</comment>
<evidence type="ECO:0000256" key="2">
    <source>
        <dbReference type="ARBA" id="ARBA00022448"/>
    </source>
</evidence>
<dbReference type="OrthoDB" id="9773456at2"/>
<evidence type="ECO:0000256" key="5">
    <source>
        <dbReference type="ARBA" id="ARBA00022764"/>
    </source>
</evidence>
<dbReference type="STRING" id="1760988.SAMN02949497_1105"/>
<dbReference type="GO" id="GO:0005506">
    <property type="term" value="F:iron ion binding"/>
    <property type="evidence" value="ECO:0007669"/>
    <property type="project" value="InterPro"/>
</dbReference>
<dbReference type="PRINTS" id="PR00605">
    <property type="entry name" value="CYTCHROMECIC"/>
</dbReference>
<sequence>MGKLRFWMGLLLAGGVALAHAQGNPAAGKEKAMVCAGCHGEDGNSSAPIFPKIAGQHAAYIAKQLHDFKSQKRGDPTMGALAEPLTGQDIDDLAAYYSQQKITIEKTEANALGETIYRTGNLKTGVPACTGCHGFGGNGNPGAVFPQLNGQYAAYVEKTLRDFKAGERGNDMNGMMRALAARMNEAEIKAVADYISSLQ</sequence>
<dbReference type="InterPro" id="IPR050597">
    <property type="entry name" value="Cytochrome_c_Oxidase_Subunit"/>
</dbReference>
<dbReference type="PIRSF" id="PIRSF000005">
    <property type="entry name" value="Cytochrome_c4"/>
    <property type="match status" value="1"/>
</dbReference>
<feature type="binding site" description="covalent" evidence="8">
    <location>
        <position position="132"/>
    </location>
    <ligand>
        <name>heme c</name>
        <dbReference type="ChEBI" id="CHEBI:61717"/>
        <label>2</label>
    </ligand>
</feature>
<keyword evidence="6" id="KW-0249">Electron transport</keyword>
<feature type="chain" id="PRO_5012734924" evidence="10">
    <location>
        <begin position="22"/>
        <end position="199"/>
    </location>
</feature>
<feature type="domain" description="Cytochrome c" evidence="11">
    <location>
        <begin position="108"/>
        <end position="199"/>
    </location>
</feature>
<accession>A0A1Y6CZ21</accession>
<keyword evidence="10" id="KW-0732">Signal</keyword>
<evidence type="ECO:0000256" key="6">
    <source>
        <dbReference type="ARBA" id="ARBA00022982"/>
    </source>
</evidence>
<protein>
    <submittedName>
        <fullName evidence="12">Cytochrome c553</fullName>
    </submittedName>
</protein>
<evidence type="ECO:0000313" key="13">
    <source>
        <dbReference type="Proteomes" id="UP000192923"/>
    </source>
</evidence>
<dbReference type="GO" id="GO:0020037">
    <property type="term" value="F:heme binding"/>
    <property type="evidence" value="ECO:0007669"/>
    <property type="project" value="InterPro"/>
</dbReference>
<keyword evidence="2" id="KW-0813">Transport</keyword>
<dbReference type="Pfam" id="PF00034">
    <property type="entry name" value="Cytochrom_C"/>
    <property type="match status" value="2"/>
</dbReference>
<keyword evidence="4 9" id="KW-0479">Metal-binding</keyword>
<feature type="binding site" description="axial binding residue" evidence="9">
    <location>
        <position position="39"/>
    </location>
    <ligand>
        <name>heme c</name>
        <dbReference type="ChEBI" id="CHEBI:61717"/>
        <label>1</label>
    </ligand>
    <ligandPart>
        <name>Fe</name>
        <dbReference type="ChEBI" id="CHEBI:18248"/>
    </ligandPart>
</feature>
<feature type="domain" description="Cytochrome c" evidence="11">
    <location>
        <begin position="23"/>
        <end position="101"/>
    </location>
</feature>
<evidence type="ECO:0000256" key="10">
    <source>
        <dbReference type="SAM" id="SignalP"/>
    </source>
</evidence>
<dbReference type="PANTHER" id="PTHR33751">
    <property type="entry name" value="CBB3-TYPE CYTOCHROME C OXIDASE SUBUNIT FIXP"/>
    <property type="match status" value="1"/>
</dbReference>
<dbReference type="GO" id="GO:0009055">
    <property type="term" value="F:electron transfer activity"/>
    <property type="evidence" value="ECO:0007669"/>
    <property type="project" value="InterPro"/>
</dbReference>
<dbReference type="AlphaFoldDB" id="A0A1Y6CZ21"/>
<dbReference type="InterPro" id="IPR024167">
    <property type="entry name" value="Cytochrome_c4-like"/>
</dbReference>
<dbReference type="Gene3D" id="1.10.760.10">
    <property type="entry name" value="Cytochrome c-like domain"/>
    <property type="match status" value="2"/>
</dbReference>
<dbReference type="InterPro" id="IPR009056">
    <property type="entry name" value="Cyt_c-like_dom"/>
</dbReference>
<feature type="binding site" description="axial binding residue" evidence="9">
    <location>
        <position position="78"/>
    </location>
    <ligand>
        <name>heme c</name>
        <dbReference type="ChEBI" id="CHEBI:61717"/>
        <label>1</label>
    </ligand>
    <ligandPart>
        <name>Fe</name>
        <dbReference type="ChEBI" id="CHEBI:18248"/>
    </ligandPart>
</feature>
<evidence type="ECO:0000256" key="7">
    <source>
        <dbReference type="ARBA" id="ARBA00023004"/>
    </source>
</evidence>
<feature type="binding site" description="covalent" evidence="8">
    <location>
        <position position="129"/>
    </location>
    <ligand>
        <name>heme c</name>
        <dbReference type="ChEBI" id="CHEBI:61717"/>
        <label>2</label>
    </ligand>
</feature>
<dbReference type="GO" id="GO:0042597">
    <property type="term" value="C:periplasmic space"/>
    <property type="evidence" value="ECO:0007669"/>
    <property type="project" value="UniProtKB-SubCell"/>
</dbReference>
<dbReference type="SUPFAM" id="SSF46626">
    <property type="entry name" value="Cytochrome c"/>
    <property type="match status" value="2"/>
</dbReference>
<keyword evidence="7 9" id="KW-0408">Iron</keyword>
<keyword evidence="13" id="KW-1185">Reference proteome</keyword>
<gene>
    <name evidence="12" type="ORF">SAMN02949497_1105</name>
</gene>
<comment type="subcellular location">
    <subcellularLocation>
        <location evidence="1">Periplasm</location>
    </subcellularLocation>
</comment>
<dbReference type="EMBL" id="FXAM01000001">
    <property type="protein sequence ID" value="SMF93813.1"/>
    <property type="molecule type" value="Genomic_DNA"/>
</dbReference>
<dbReference type="PANTHER" id="PTHR33751:SF9">
    <property type="entry name" value="CYTOCHROME C4"/>
    <property type="match status" value="1"/>
</dbReference>
<dbReference type="PROSITE" id="PS51007">
    <property type="entry name" value="CYTC"/>
    <property type="match status" value="2"/>
</dbReference>
<evidence type="ECO:0000256" key="3">
    <source>
        <dbReference type="ARBA" id="ARBA00022617"/>
    </source>
</evidence>
<reference evidence="12 13" key="1">
    <citation type="submission" date="2016-12" db="EMBL/GenBank/DDBJ databases">
        <authorList>
            <person name="Song W.-J."/>
            <person name="Kurnit D.M."/>
        </authorList>
    </citation>
    <scope>NUCLEOTIDE SEQUENCE [LARGE SCALE GENOMIC DNA]</scope>
    <source>
        <strain evidence="12 13">175</strain>
    </source>
</reference>
<dbReference type="InterPro" id="IPR008168">
    <property type="entry name" value="Cyt_C_IC"/>
</dbReference>
<evidence type="ECO:0000256" key="4">
    <source>
        <dbReference type="ARBA" id="ARBA00022723"/>
    </source>
</evidence>